<dbReference type="InterPro" id="IPR044130">
    <property type="entry name" value="CuRO_2_Fet3-like"/>
</dbReference>
<dbReference type="PANTHER" id="PTHR11709">
    <property type="entry name" value="MULTI-COPPER OXIDASE"/>
    <property type="match status" value="1"/>
</dbReference>
<evidence type="ECO:0000256" key="1">
    <source>
        <dbReference type="ARBA" id="ARBA00001935"/>
    </source>
</evidence>
<dbReference type="GeneID" id="36518408"/>
<dbReference type="GO" id="GO:0033215">
    <property type="term" value="P:reductive iron assimilation"/>
    <property type="evidence" value="ECO:0007669"/>
    <property type="project" value="TreeGrafter"/>
</dbReference>
<dbReference type="InterPro" id="IPR002355">
    <property type="entry name" value="Cu_oxidase_Cu_BS"/>
</dbReference>
<dbReference type="OrthoDB" id="2121828at2759"/>
<dbReference type="CDD" id="cd13877">
    <property type="entry name" value="CuRO_2_Fet3p_like"/>
    <property type="match status" value="1"/>
</dbReference>
<keyword evidence="9" id="KW-1133">Transmembrane helix</keyword>
<comment type="cofactor">
    <cofactor evidence="1">
        <name>Cu cation</name>
        <dbReference type="ChEBI" id="CHEBI:23378"/>
    </cofactor>
</comment>
<accession>A0A2T0FPY5</accession>
<evidence type="ECO:0000259" key="12">
    <source>
        <dbReference type="Pfam" id="PF07731"/>
    </source>
</evidence>
<feature type="domain" description="Plastocyanin-like" evidence="12">
    <location>
        <begin position="388"/>
        <end position="531"/>
    </location>
</feature>
<evidence type="ECO:0000313" key="14">
    <source>
        <dbReference type="EMBL" id="PRT57040.1"/>
    </source>
</evidence>
<reference evidence="14 15" key="1">
    <citation type="submission" date="2017-04" db="EMBL/GenBank/DDBJ databases">
        <title>Genome sequencing of [Candida] sorbophila.</title>
        <authorList>
            <person name="Ahn J.O."/>
        </authorList>
    </citation>
    <scope>NUCLEOTIDE SEQUENCE [LARGE SCALE GENOMIC DNA]</scope>
    <source>
        <strain evidence="14 15">DS02</strain>
    </source>
</reference>
<comment type="similarity">
    <text evidence="2">Belongs to the multicopper oxidase family.</text>
</comment>
<feature type="region of interest" description="Disordered" evidence="8">
    <location>
        <begin position="629"/>
        <end position="672"/>
    </location>
</feature>
<dbReference type="Pfam" id="PF07732">
    <property type="entry name" value="Cu-oxidase_3"/>
    <property type="match status" value="1"/>
</dbReference>
<feature type="chain" id="PRO_5015511278" evidence="10">
    <location>
        <begin position="24"/>
        <end position="672"/>
    </location>
</feature>
<dbReference type="Pfam" id="PF00394">
    <property type="entry name" value="Cu-oxidase"/>
    <property type="match status" value="1"/>
</dbReference>
<proteinExistence type="inferred from homology"/>
<dbReference type="GO" id="GO:0004322">
    <property type="term" value="F:ferroxidase activity"/>
    <property type="evidence" value="ECO:0007669"/>
    <property type="project" value="TreeGrafter"/>
</dbReference>
<organism evidence="14 15">
    <name type="scientific">Wickerhamiella sorbophila</name>
    <dbReference type="NCBI Taxonomy" id="45607"/>
    <lineage>
        <taxon>Eukaryota</taxon>
        <taxon>Fungi</taxon>
        <taxon>Dikarya</taxon>
        <taxon>Ascomycota</taxon>
        <taxon>Saccharomycotina</taxon>
        <taxon>Dipodascomycetes</taxon>
        <taxon>Dipodascales</taxon>
        <taxon>Trichomonascaceae</taxon>
        <taxon>Wickerhamiella</taxon>
    </lineage>
</organism>
<keyword evidence="6" id="KW-0560">Oxidoreductase</keyword>
<feature type="domain" description="Plastocyanin-like" evidence="13">
    <location>
        <begin position="32"/>
        <end position="149"/>
    </location>
</feature>
<evidence type="ECO:0000256" key="3">
    <source>
        <dbReference type="ARBA" id="ARBA00022496"/>
    </source>
</evidence>
<keyword evidence="5 10" id="KW-0732">Signal</keyword>
<evidence type="ECO:0000259" key="13">
    <source>
        <dbReference type="Pfam" id="PF07732"/>
    </source>
</evidence>
<feature type="transmembrane region" description="Helical" evidence="9">
    <location>
        <begin position="589"/>
        <end position="611"/>
    </location>
</feature>
<evidence type="ECO:0000256" key="10">
    <source>
        <dbReference type="SAM" id="SignalP"/>
    </source>
</evidence>
<gene>
    <name evidence="14" type="ORF">B9G98_04660</name>
</gene>
<dbReference type="InterPro" id="IPR033138">
    <property type="entry name" value="Cu_oxidase_CS"/>
</dbReference>
<keyword evidence="3" id="KW-0410">Iron transport</keyword>
<dbReference type="InterPro" id="IPR001117">
    <property type="entry name" value="Cu-oxidase_2nd"/>
</dbReference>
<evidence type="ECO:0000256" key="6">
    <source>
        <dbReference type="ARBA" id="ARBA00023002"/>
    </source>
</evidence>
<dbReference type="Proteomes" id="UP000238350">
    <property type="component" value="Unassembled WGS sequence"/>
</dbReference>
<dbReference type="PROSITE" id="PS00080">
    <property type="entry name" value="MULTICOPPER_OXIDASE2"/>
    <property type="match status" value="1"/>
</dbReference>
<evidence type="ECO:0000256" key="4">
    <source>
        <dbReference type="ARBA" id="ARBA00022723"/>
    </source>
</evidence>
<comment type="caution">
    <text evidence="14">The sequence shown here is derived from an EMBL/GenBank/DDBJ whole genome shotgun (WGS) entry which is preliminary data.</text>
</comment>
<evidence type="ECO:0000256" key="9">
    <source>
        <dbReference type="SAM" id="Phobius"/>
    </source>
</evidence>
<evidence type="ECO:0000313" key="15">
    <source>
        <dbReference type="Proteomes" id="UP000238350"/>
    </source>
</evidence>
<evidence type="ECO:0000259" key="11">
    <source>
        <dbReference type="Pfam" id="PF00394"/>
    </source>
</evidence>
<dbReference type="EMBL" id="NDIQ01000022">
    <property type="protein sequence ID" value="PRT57040.1"/>
    <property type="molecule type" value="Genomic_DNA"/>
</dbReference>
<evidence type="ECO:0000256" key="5">
    <source>
        <dbReference type="ARBA" id="ARBA00022729"/>
    </source>
</evidence>
<dbReference type="SUPFAM" id="SSF49503">
    <property type="entry name" value="Cupredoxins"/>
    <property type="match status" value="3"/>
</dbReference>
<dbReference type="PROSITE" id="PS00079">
    <property type="entry name" value="MULTICOPPER_OXIDASE1"/>
    <property type="match status" value="1"/>
</dbReference>
<dbReference type="InterPro" id="IPR045087">
    <property type="entry name" value="Cu-oxidase_fam"/>
</dbReference>
<keyword evidence="3" id="KW-0408">Iron</keyword>
<dbReference type="STRING" id="45607.A0A2T0FPY5"/>
<dbReference type="Pfam" id="PF07731">
    <property type="entry name" value="Cu-oxidase_2"/>
    <property type="match status" value="1"/>
</dbReference>
<dbReference type="InterPro" id="IPR008972">
    <property type="entry name" value="Cupredoxin"/>
</dbReference>
<sequence length="672" mass="76327">MLFSRATTLLASTLATFGAVANAKDIELDWTVRWKTVNPDGLKERQVVSINDQFPLPVLRGNKGDRMIITVHNQLENPVRNSSIHFHGMYQNHTNHMDGPPNVCQCDSPPNSSFVYNFTLDQDGTYWYHTHTSESYPDGYRQIMLIDEDEPPFEYDEELSFTMSDWYHELNEIITKDDFLTLYNPTGAEPVPQSLLINDTIQPKFLVKPNTTYRLRIANTGAFSGFIFYITGHNFTIVEADGVYTDPAEASSVYIAAAQRYSVLFTTGPDTNTSYQFVQVADSSLYDVIPDDLRLNNTAWFVTDETAECSDLSREDIYNNKDLWKDPTEDIALDDFTSEDIAYFDDFTLVPSDHMPLLPDPDQEFTVKVVLTNLLDGVNYAFFNDITYTHAKVPTLYTVISAPDDETASNGTIYGADTHPYVLEHLNVVQLVLNNFDSGSHPFHLHGHHFQAIVRAESLGGSDSDYYPYDPSTQNVTFPEFPMRRDTLVVKPYSHFVIRWVADNPGVWFFHCHIEWHLTQGLALLFVEAPTQMRQIYTNIIPQSHWDSCTANQVPVKGNAAANTENFFDLNGQNMQQKDLPAGFTARGIVALVFSCVCAFVGMGFLIWYGLSDTPDQLAAEAEHFVHDEEVPSENDIDNQSDLNDQPFRNERGKRFTDRLRRPFGHRSSDDN</sequence>
<protein>
    <submittedName>
        <fullName evidence="14">Iron transport multicopper oxidase FET3</fullName>
    </submittedName>
</protein>
<dbReference type="InterPro" id="IPR011706">
    <property type="entry name" value="Cu-oxidase_C"/>
</dbReference>
<dbReference type="GO" id="GO:0010106">
    <property type="term" value="P:cellular response to iron ion starvation"/>
    <property type="evidence" value="ECO:0007669"/>
    <property type="project" value="TreeGrafter"/>
</dbReference>
<dbReference type="GO" id="GO:0033573">
    <property type="term" value="C:high-affinity iron permease complex"/>
    <property type="evidence" value="ECO:0007669"/>
    <property type="project" value="TreeGrafter"/>
</dbReference>
<keyword evidence="9" id="KW-0812">Transmembrane</keyword>
<name>A0A2T0FPY5_9ASCO</name>
<dbReference type="PANTHER" id="PTHR11709:SF361">
    <property type="entry name" value="IRON TRANSPORT MULTICOPPER OXIDASE FET3"/>
    <property type="match status" value="1"/>
</dbReference>
<dbReference type="RefSeq" id="XP_024666985.1">
    <property type="nucleotide sequence ID" value="XM_024811217.1"/>
</dbReference>
<evidence type="ECO:0000256" key="8">
    <source>
        <dbReference type="SAM" id="MobiDB-lite"/>
    </source>
</evidence>
<keyword evidence="3" id="KW-0406">Ion transport</keyword>
<keyword evidence="15" id="KW-1185">Reference proteome</keyword>
<feature type="signal peptide" evidence="10">
    <location>
        <begin position="1"/>
        <end position="23"/>
    </location>
</feature>
<dbReference type="InterPro" id="IPR011707">
    <property type="entry name" value="Cu-oxidase-like_N"/>
</dbReference>
<feature type="compositionally biased region" description="Basic and acidic residues" evidence="8">
    <location>
        <begin position="648"/>
        <end position="672"/>
    </location>
</feature>
<dbReference type="GO" id="GO:0005507">
    <property type="term" value="F:copper ion binding"/>
    <property type="evidence" value="ECO:0007669"/>
    <property type="project" value="InterPro"/>
</dbReference>
<dbReference type="Gene3D" id="2.60.40.420">
    <property type="entry name" value="Cupredoxins - blue copper proteins"/>
    <property type="match status" value="3"/>
</dbReference>
<keyword evidence="4" id="KW-0479">Metal-binding</keyword>
<dbReference type="CDD" id="cd13899">
    <property type="entry name" value="CuRO_3_Fet3p"/>
    <property type="match status" value="1"/>
</dbReference>
<keyword evidence="3" id="KW-0813">Transport</keyword>
<dbReference type="AlphaFoldDB" id="A0A2T0FPY5"/>
<evidence type="ECO:0000256" key="2">
    <source>
        <dbReference type="ARBA" id="ARBA00010609"/>
    </source>
</evidence>
<dbReference type="FunFam" id="2.60.40.420:FF:000024">
    <property type="entry name" value="FET5p Multicopper oxidase"/>
    <property type="match status" value="1"/>
</dbReference>
<feature type="domain" description="Plastocyanin-like" evidence="11">
    <location>
        <begin position="159"/>
        <end position="304"/>
    </location>
</feature>
<keyword evidence="9" id="KW-0472">Membrane</keyword>
<evidence type="ECO:0000256" key="7">
    <source>
        <dbReference type="ARBA" id="ARBA00023008"/>
    </source>
</evidence>
<keyword evidence="7" id="KW-0186">Copper</keyword>